<accession>A0A0E0GLM3</accession>
<dbReference type="HOGENOM" id="CLU_2889693_0_0_1"/>
<dbReference type="Gramene" id="ONIVA03G16270.1">
    <property type="protein sequence ID" value="ONIVA03G16270.1"/>
    <property type="gene ID" value="ONIVA03G16270"/>
</dbReference>
<dbReference type="AlphaFoldDB" id="A0A0E0GLM3"/>
<reference evidence="1" key="2">
    <citation type="submission" date="2018-04" db="EMBL/GenBank/DDBJ databases">
        <title>OnivRS2 (Oryza nivara Reference Sequence Version 2).</title>
        <authorList>
            <person name="Zhang J."/>
            <person name="Kudrna D."/>
            <person name="Lee S."/>
            <person name="Talag J."/>
            <person name="Rajasekar S."/>
            <person name="Welchert J."/>
            <person name="Hsing Y.-I."/>
            <person name="Wing R.A."/>
        </authorList>
    </citation>
    <scope>NUCLEOTIDE SEQUENCE [LARGE SCALE GENOMIC DNA]</scope>
    <source>
        <strain evidence="1">SL10</strain>
    </source>
</reference>
<organism evidence="1">
    <name type="scientific">Oryza nivara</name>
    <name type="common">Indian wild rice</name>
    <name type="synonym">Oryza sativa f. spontanea</name>
    <dbReference type="NCBI Taxonomy" id="4536"/>
    <lineage>
        <taxon>Eukaryota</taxon>
        <taxon>Viridiplantae</taxon>
        <taxon>Streptophyta</taxon>
        <taxon>Embryophyta</taxon>
        <taxon>Tracheophyta</taxon>
        <taxon>Spermatophyta</taxon>
        <taxon>Magnoliopsida</taxon>
        <taxon>Liliopsida</taxon>
        <taxon>Poales</taxon>
        <taxon>Poaceae</taxon>
        <taxon>BOP clade</taxon>
        <taxon>Oryzoideae</taxon>
        <taxon>Oryzeae</taxon>
        <taxon>Oryzinae</taxon>
        <taxon>Oryza</taxon>
    </lineage>
</organism>
<dbReference type="EnsemblPlants" id="ONIVA03G16270.1">
    <property type="protein sequence ID" value="ONIVA03G16270.1"/>
    <property type="gene ID" value="ONIVA03G16270"/>
</dbReference>
<name>A0A0E0GLM3_ORYNI</name>
<keyword evidence="2" id="KW-1185">Reference proteome</keyword>
<reference evidence="1" key="1">
    <citation type="submission" date="2015-04" db="UniProtKB">
        <authorList>
            <consortium name="EnsemblPlants"/>
        </authorList>
    </citation>
    <scope>IDENTIFICATION</scope>
    <source>
        <strain evidence="1">SL10</strain>
    </source>
</reference>
<dbReference type="Proteomes" id="UP000006591">
    <property type="component" value="Chromosome 3"/>
</dbReference>
<evidence type="ECO:0000313" key="1">
    <source>
        <dbReference type="EnsemblPlants" id="ONIVA03G16270.1"/>
    </source>
</evidence>
<sequence length="63" mass="6554">MAVPESMIVPPVPFFRVNSDSGTGSLVDPTVMPFSERSIVAPSKCSTSFGTSGFACDGAEKQV</sequence>
<evidence type="ECO:0000313" key="2">
    <source>
        <dbReference type="Proteomes" id="UP000006591"/>
    </source>
</evidence>
<proteinExistence type="predicted"/>
<protein>
    <submittedName>
        <fullName evidence="1">Uncharacterized protein</fullName>
    </submittedName>
</protein>